<dbReference type="Gene3D" id="1.20.1080.10">
    <property type="entry name" value="Glycerol uptake facilitator protein"/>
    <property type="match status" value="1"/>
</dbReference>
<keyword evidence="5 6" id="KW-0472">Membrane</keyword>
<protein>
    <submittedName>
        <fullName evidence="9">MFS transporter</fullName>
    </submittedName>
</protein>
<dbReference type="InterPro" id="IPR050363">
    <property type="entry name" value="MIP/Aquaporin"/>
</dbReference>
<dbReference type="GO" id="GO:0015254">
    <property type="term" value="F:glycerol channel activity"/>
    <property type="evidence" value="ECO:0007669"/>
    <property type="project" value="TreeGrafter"/>
</dbReference>
<comment type="subcellular location">
    <subcellularLocation>
        <location evidence="1">Membrane</location>
        <topology evidence="1">Multi-pass membrane protein</topology>
    </subcellularLocation>
</comment>
<reference evidence="7 8" key="2">
    <citation type="submission" date="2018-11" db="EMBL/GenBank/DDBJ databases">
        <authorList>
            <consortium name="Pathogen Informatics"/>
        </authorList>
    </citation>
    <scope>NUCLEOTIDE SEQUENCE [LARGE SCALE GENOMIC DNA]</scope>
</reference>
<proteinExistence type="predicted"/>
<evidence type="ECO:0000313" key="8">
    <source>
        <dbReference type="Proteomes" id="UP000050794"/>
    </source>
</evidence>
<dbReference type="WBParaSite" id="TCNE_0001277601-mRNA-1">
    <property type="protein sequence ID" value="TCNE_0001277601-mRNA-1"/>
    <property type="gene ID" value="TCNE_0001277601"/>
</dbReference>
<dbReference type="PANTHER" id="PTHR43829">
    <property type="entry name" value="AQUAPORIN OR AQUAGLYCEROPORIN RELATED"/>
    <property type="match status" value="1"/>
</dbReference>
<sequence length="74" mass="8415">MFTFKVGRLSAIRLLSYSVVQIVGAFFGAMLIYFIHYDAINDYNGGVRHVSLPMATADIFATYPKPYPLYLSDW</sequence>
<evidence type="ECO:0000256" key="5">
    <source>
        <dbReference type="ARBA" id="ARBA00023136"/>
    </source>
</evidence>
<evidence type="ECO:0000256" key="1">
    <source>
        <dbReference type="ARBA" id="ARBA00004141"/>
    </source>
</evidence>
<gene>
    <name evidence="7" type="ORF">TCNE_LOCUS12776</name>
</gene>
<feature type="transmembrane region" description="Helical" evidence="6">
    <location>
        <begin position="12"/>
        <end position="35"/>
    </location>
</feature>
<evidence type="ECO:0000313" key="7">
    <source>
        <dbReference type="EMBL" id="VDM44097.1"/>
    </source>
</evidence>
<keyword evidence="3 6" id="KW-0812">Transmembrane</keyword>
<keyword evidence="2" id="KW-0813">Transport</keyword>
<dbReference type="EMBL" id="UYWY01021420">
    <property type="protein sequence ID" value="VDM44097.1"/>
    <property type="molecule type" value="Genomic_DNA"/>
</dbReference>
<reference evidence="9" key="1">
    <citation type="submission" date="2016-06" db="UniProtKB">
        <authorList>
            <consortium name="WormBaseParasite"/>
        </authorList>
    </citation>
    <scope>IDENTIFICATION</scope>
</reference>
<evidence type="ECO:0000313" key="9">
    <source>
        <dbReference type="WBParaSite" id="TCNE_0001277601-mRNA-1"/>
    </source>
</evidence>
<dbReference type="SUPFAM" id="SSF81338">
    <property type="entry name" value="Aquaporin-like"/>
    <property type="match status" value="1"/>
</dbReference>
<accession>A0A183UWA6</accession>
<dbReference type="GO" id="GO:0015250">
    <property type="term" value="F:water channel activity"/>
    <property type="evidence" value="ECO:0007669"/>
    <property type="project" value="TreeGrafter"/>
</dbReference>
<keyword evidence="4 6" id="KW-1133">Transmembrane helix</keyword>
<organism evidence="8 9">
    <name type="scientific">Toxocara canis</name>
    <name type="common">Canine roundworm</name>
    <dbReference type="NCBI Taxonomy" id="6265"/>
    <lineage>
        <taxon>Eukaryota</taxon>
        <taxon>Metazoa</taxon>
        <taxon>Ecdysozoa</taxon>
        <taxon>Nematoda</taxon>
        <taxon>Chromadorea</taxon>
        <taxon>Rhabditida</taxon>
        <taxon>Spirurina</taxon>
        <taxon>Ascaridomorpha</taxon>
        <taxon>Ascaridoidea</taxon>
        <taxon>Toxocaridae</taxon>
        <taxon>Toxocara</taxon>
    </lineage>
</organism>
<dbReference type="PANTHER" id="PTHR43829:SF9">
    <property type="entry name" value="AQUAPORIN-9"/>
    <property type="match status" value="1"/>
</dbReference>
<name>A0A183UWA6_TOXCA</name>
<dbReference type="Proteomes" id="UP000050794">
    <property type="component" value="Unassembled WGS sequence"/>
</dbReference>
<evidence type="ECO:0000256" key="4">
    <source>
        <dbReference type="ARBA" id="ARBA00022989"/>
    </source>
</evidence>
<evidence type="ECO:0000256" key="3">
    <source>
        <dbReference type="ARBA" id="ARBA00022692"/>
    </source>
</evidence>
<dbReference type="GO" id="GO:0016323">
    <property type="term" value="C:basolateral plasma membrane"/>
    <property type="evidence" value="ECO:0007669"/>
    <property type="project" value="TreeGrafter"/>
</dbReference>
<dbReference type="AlphaFoldDB" id="A0A183UWA6"/>
<dbReference type="InterPro" id="IPR023271">
    <property type="entry name" value="Aquaporin-like"/>
</dbReference>
<evidence type="ECO:0000256" key="6">
    <source>
        <dbReference type="SAM" id="Phobius"/>
    </source>
</evidence>
<evidence type="ECO:0000256" key="2">
    <source>
        <dbReference type="ARBA" id="ARBA00022448"/>
    </source>
</evidence>
<keyword evidence="8" id="KW-1185">Reference proteome</keyword>